<keyword evidence="9" id="KW-1185">Reference proteome</keyword>
<dbReference type="EMBL" id="FUZU01000002">
    <property type="protein sequence ID" value="SKC77297.1"/>
    <property type="molecule type" value="Genomic_DNA"/>
</dbReference>
<evidence type="ECO:0000256" key="3">
    <source>
        <dbReference type="ARBA" id="ARBA00022896"/>
    </source>
</evidence>
<dbReference type="Pfam" id="PF09859">
    <property type="entry name" value="Oxygenase-NA"/>
    <property type="match status" value="1"/>
</dbReference>
<dbReference type="InterPro" id="IPR018655">
    <property type="entry name" value="DUF2086"/>
</dbReference>
<dbReference type="RefSeq" id="WP_079688065.1">
    <property type="nucleotide sequence ID" value="NZ_FUZU01000002.1"/>
</dbReference>
<feature type="domain" description="Fe2OG dioxygenase" evidence="7">
    <location>
        <begin position="108"/>
        <end position="231"/>
    </location>
</feature>
<evidence type="ECO:0000256" key="4">
    <source>
        <dbReference type="ARBA" id="ARBA00022964"/>
    </source>
</evidence>
<gene>
    <name evidence="8" type="ORF">SAMN05660236_3553</name>
</gene>
<dbReference type="Proteomes" id="UP000190961">
    <property type="component" value="Unassembled WGS sequence"/>
</dbReference>
<dbReference type="SMART" id="SM00702">
    <property type="entry name" value="P4Hc"/>
    <property type="match status" value="1"/>
</dbReference>
<dbReference type="OrthoDB" id="9781972at2"/>
<evidence type="ECO:0000313" key="9">
    <source>
        <dbReference type="Proteomes" id="UP000190961"/>
    </source>
</evidence>
<evidence type="ECO:0000256" key="1">
    <source>
        <dbReference type="ARBA" id="ARBA00001961"/>
    </source>
</evidence>
<dbReference type="PROSITE" id="PS51471">
    <property type="entry name" value="FE2OG_OXY"/>
    <property type="match status" value="1"/>
</dbReference>
<dbReference type="InterPro" id="IPR006620">
    <property type="entry name" value="Pro_4_hyd_alph"/>
</dbReference>
<name>A0A1T5LMT0_9BACT</name>
<keyword evidence="3" id="KW-0847">Vitamin C</keyword>
<keyword evidence="5" id="KW-0560">Oxidoreductase</keyword>
<evidence type="ECO:0000256" key="5">
    <source>
        <dbReference type="ARBA" id="ARBA00023002"/>
    </source>
</evidence>
<sequence>MLAIHNLHWANLYQSLNDKGYAHIPAVLSQEECEKLRKLYDEENLYRSVINMQRYRFGKGEYKYFSYPLPPAIQKLRETIYSPLATLANEWMQKLSIDIQFPSSHHEFIERCHAVAQLRPTPLILRYESGGFNTLHQDLYGDVYFPFQVVFVLSQHGKEYEGGELVLTEQIPRAQSKAEVVRPNQGDALIFTTNFRPVKGTRGYYRAAMRHGVSEVKSGIRYALGIIFHDAK</sequence>
<evidence type="ECO:0000256" key="6">
    <source>
        <dbReference type="ARBA" id="ARBA00023004"/>
    </source>
</evidence>
<dbReference type="InterPro" id="IPR005123">
    <property type="entry name" value="Oxoglu/Fe-dep_dioxygenase_dom"/>
</dbReference>
<dbReference type="SUPFAM" id="SSF51197">
    <property type="entry name" value="Clavaminate synthase-like"/>
    <property type="match status" value="1"/>
</dbReference>
<comment type="cofactor">
    <cofactor evidence="1">
        <name>L-ascorbate</name>
        <dbReference type="ChEBI" id="CHEBI:38290"/>
    </cofactor>
</comment>
<organism evidence="8 9">
    <name type="scientific">Ohtaekwangia koreensis</name>
    <dbReference type="NCBI Taxonomy" id="688867"/>
    <lineage>
        <taxon>Bacteria</taxon>
        <taxon>Pseudomonadati</taxon>
        <taxon>Bacteroidota</taxon>
        <taxon>Cytophagia</taxon>
        <taxon>Cytophagales</taxon>
        <taxon>Fulvivirgaceae</taxon>
        <taxon>Ohtaekwangia</taxon>
    </lineage>
</organism>
<dbReference type="AlphaFoldDB" id="A0A1T5LMT0"/>
<dbReference type="Gene3D" id="2.60.120.620">
    <property type="entry name" value="q2cbj1_9rhob like domain"/>
    <property type="match status" value="1"/>
</dbReference>
<evidence type="ECO:0000259" key="7">
    <source>
        <dbReference type="PROSITE" id="PS51471"/>
    </source>
</evidence>
<accession>A0A1T5LMT0</accession>
<reference evidence="8 9" key="1">
    <citation type="submission" date="2017-02" db="EMBL/GenBank/DDBJ databases">
        <authorList>
            <person name="Peterson S.W."/>
        </authorList>
    </citation>
    <scope>NUCLEOTIDE SEQUENCE [LARGE SCALE GENOMIC DNA]</scope>
    <source>
        <strain evidence="8 9">DSM 25262</strain>
    </source>
</reference>
<dbReference type="GO" id="GO:0051213">
    <property type="term" value="F:dioxygenase activity"/>
    <property type="evidence" value="ECO:0007669"/>
    <property type="project" value="UniProtKB-KW"/>
</dbReference>
<dbReference type="GO" id="GO:0031418">
    <property type="term" value="F:L-ascorbic acid binding"/>
    <property type="evidence" value="ECO:0007669"/>
    <property type="project" value="UniProtKB-KW"/>
</dbReference>
<evidence type="ECO:0000256" key="2">
    <source>
        <dbReference type="ARBA" id="ARBA00022723"/>
    </source>
</evidence>
<dbReference type="GO" id="GO:0016705">
    <property type="term" value="F:oxidoreductase activity, acting on paired donors, with incorporation or reduction of molecular oxygen"/>
    <property type="evidence" value="ECO:0007669"/>
    <property type="project" value="InterPro"/>
</dbReference>
<keyword evidence="4" id="KW-0223">Dioxygenase</keyword>
<keyword evidence="2" id="KW-0479">Metal-binding</keyword>
<dbReference type="GO" id="GO:0005506">
    <property type="term" value="F:iron ion binding"/>
    <property type="evidence" value="ECO:0007669"/>
    <property type="project" value="InterPro"/>
</dbReference>
<dbReference type="STRING" id="688867.SAMN05660236_3553"/>
<proteinExistence type="predicted"/>
<evidence type="ECO:0000313" key="8">
    <source>
        <dbReference type="EMBL" id="SKC77297.1"/>
    </source>
</evidence>
<protein>
    <recommendedName>
        <fullName evidence="7">Fe2OG dioxygenase domain-containing protein</fullName>
    </recommendedName>
</protein>
<keyword evidence="6" id="KW-0408">Iron</keyword>